<dbReference type="Proteomes" id="UP000799438">
    <property type="component" value="Unassembled WGS sequence"/>
</dbReference>
<dbReference type="AlphaFoldDB" id="A0A6A6AUV5"/>
<dbReference type="Pfam" id="PF01753">
    <property type="entry name" value="zf-MYND"/>
    <property type="match status" value="1"/>
</dbReference>
<keyword evidence="3" id="KW-0862">Zinc</keyword>
<evidence type="ECO:0000313" key="6">
    <source>
        <dbReference type="EMBL" id="KAF2135812.1"/>
    </source>
</evidence>
<evidence type="ECO:0000256" key="3">
    <source>
        <dbReference type="ARBA" id="ARBA00022833"/>
    </source>
</evidence>
<feature type="non-terminal residue" evidence="6">
    <location>
        <position position="191"/>
    </location>
</feature>
<dbReference type="EMBL" id="ML995550">
    <property type="protein sequence ID" value="KAF2135812.1"/>
    <property type="molecule type" value="Genomic_DNA"/>
</dbReference>
<proteinExistence type="predicted"/>
<evidence type="ECO:0000313" key="7">
    <source>
        <dbReference type="Proteomes" id="UP000799438"/>
    </source>
</evidence>
<dbReference type="GeneID" id="54295161"/>
<keyword evidence="2 4" id="KW-0863">Zinc-finger</keyword>
<reference evidence="6" key="1">
    <citation type="journal article" date="2020" name="Stud. Mycol.">
        <title>101 Dothideomycetes genomes: a test case for predicting lifestyles and emergence of pathogens.</title>
        <authorList>
            <person name="Haridas S."/>
            <person name="Albert R."/>
            <person name="Binder M."/>
            <person name="Bloem J."/>
            <person name="Labutti K."/>
            <person name="Salamov A."/>
            <person name="Andreopoulos B."/>
            <person name="Baker S."/>
            <person name="Barry K."/>
            <person name="Bills G."/>
            <person name="Bluhm B."/>
            <person name="Cannon C."/>
            <person name="Castanera R."/>
            <person name="Culley D."/>
            <person name="Daum C."/>
            <person name="Ezra D."/>
            <person name="Gonzalez J."/>
            <person name="Henrissat B."/>
            <person name="Kuo A."/>
            <person name="Liang C."/>
            <person name="Lipzen A."/>
            <person name="Lutzoni F."/>
            <person name="Magnuson J."/>
            <person name="Mondo S."/>
            <person name="Nolan M."/>
            <person name="Ohm R."/>
            <person name="Pangilinan J."/>
            <person name="Park H.-J."/>
            <person name="Ramirez L."/>
            <person name="Alfaro M."/>
            <person name="Sun H."/>
            <person name="Tritt A."/>
            <person name="Yoshinaga Y."/>
            <person name="Zwiers L.-H."/>
            <person name="Turgeon B."/>
            <person name="Goodwin S."/>
            <person name="Spatafora J."/>
            <person name="Crous P."/>
            <person name="Grigoriev I."/>
        </authorList>
    </citation>
    <scope>NUCLEOTIDE SEQUENCE</scope>
    <source>
        <strain evidence="6">CBS 121167</strain>
    </source>
</reference>
<feature type="domain" description="MYND-type" evidence="5">
    <location>
        <begin position="8"/>
        <end position="44"/>
    </location>
</feature>
<evidence type="ECO:0000256" key="4">
    <source>
        <dbReference type="PROSITE-ProRule" id="PRU00134"/>
    </source>
</evidence>
<dbReference type="PROSITE" id="PS50865">
    <property type="entry name" value="ZF_MYND_2"/>
    <property type="match status" value="1"/>
</dbReference>
<evidence type="ECO:0000259" key="5">
    <source>
        <dbReference type="PROSITE" id="PS50865"/>
    </source>
</evidence>
<sequence>MADAANICAMCNEPAMAVCTRCCSIKYCSKNCQKVDWPIHKPLCCAFSTFGVDKRPSEDHVIALLFPQDKTKPQLIWLHCPWQRDIEDNPTRQLPEYKELIGENDLIGVSSLQFDTLLDREIYDTISVLYRENFLADGSKFNESISHLKPAGVGHHWCGPVIAYVGRGSDDHPRAMRDVNLGDYRHVVDFF</sequence>
<accession>A0A6A6AUV5</accession>
<evidence type="ECO:0000256" key="2">
    <source>
        <dbReference type="ARBA" id="ARBA00022771"/>
    </source>
</evidence>
<keyword evidence="7" id="KW-1185">Reference proteome</keyword>
<dbReference type="Gene3D" id="6.10.140.2220">
    <property type="match status" value="1"/>
</dbReference>
<keyword evidence="1" id="KW-0479">Metal-binding</keyword>
<dbReference type="SUPFAM" id="SSF144232">
    <property type="entry name" value="HIT/MYND zinc finger-like"/>
    <property type="match status" value="1"/>
</dbReference>
<organism evidence="6 7">
    <name type="scientific">Aplosporella prunicola CBS 121167</name>
    <dbReference type="NCBI Taxonomy" id="1176127"/>
    <lineage>
        <taxon>Eukaryota</taxon>
        <taxon>Fungi</taxon>
        <taxon>Dikarya</taxon>
        <taxon>Ascomycota</taxon>
        <taxon>Pezizomycotina</taxon>
        <taxon>Dothideomycetes</taxon>
        <taxon>Dothideomycetes incertae sedis</taxon>
        <taxon>Botryosphaeriales</taxon>
        <taxon>Aplosporellaceae</taxon>
        <taxon>Aplosporella</taxon>
    </lineage>
</organism>
<dbReference type="InterPro" id="IPR002893">
    <property type="entry name" value="Znf_MYND"/>
</dbReference>
<evidence type="ECO:0000256" key="1">
    <source>
        <dbReference type="ARBA" id="ARBA00022723"/>
    </source>
</evidence>
<dbReference type="RefSeq" id="XP_033391530.1">
    <property type="nucleotide sequence ID" value="XM_033537665.1"/>
</dbReference>
<name>A0A6A6AUV5_9PEZI</name>
<gene>
    <name evidence="6" type="ORF">K452DRAFT_238674</name>
</gene>
<dbReference type="OrthoDB" id="437457at2759"/>
<dbReference type="GO" id="GO:0008270">
    <property type="term" value="F:zinc ion binding"/>
    <property type="evidence" value="ECO:0007669"/>
    <property type="project" value="UniProtKB-KW"/>
</dbReference>
<protein>
    <recommendedName>
        <fullName evidence="5">MYND-type domain-containing protein</fullName>
    </recommendedName>
</protein>